<gene>
    <name evidence="2" type="ORF">HUV48_07395</name>
</gene>
<proteinExistence type="predicted"/>
<keyword evidence="3" id="KW-1185">Reference proteome</keyword>
<feature type="region of interest" description="Disordered" evidence="1">
    <location>
        <begin position="1"/>
        <end position="22"/>
    </location>
</feature>
<protein>
    <submittedName>
        <fullName evidence="2">Uncharacterized protein</fullName>
    </submittedName>
</protein>
<accession>A0A850H6N3</accession>
<sequence length="139" mass="15265">MAKFNPNMLVPAEKQGNTSNARSAKEVLVANIDKQKHLFNNPEDDGKPTFKVDGDNVLFTLRVSNTALVLGQYEQDGVKADVREMQVPKAHFVEALDFLKDKVVAGEMDSQLAALDEKKQARVAKLRATRAAGKDKAKA</sequence>
<reference evidence="2 3" key="1">
    <citation type="submission" date="2020-06" db="EMBL/GenBank/DDBJ databases">
        <title>Altererythrobacter sp. HHU K3-1.</title>
        <authorList>
            <person name="Zhang D."/>
            <person name="Xue H."/>
        </authorList>
    </citation>
    <scope>NUCLEOTIDE SEQUENCE [LARGE SCALE GENOMIC DNA]</scope>
    <source>
        <strain evidence="2 3">HHU K3-1</strain>
    </source>
</reference>
<name>A0A850H6N3_9SPHN</name>
<evidence type="ECO:0000256" key="1">
    <source>
        <dbReference type="SAM" id="MobiDB-lite"/>
    </source>
</evidence>
<dbReference type="EMBL" id="JABWGV010000002">
    <property type="protein sequence ID" value="NVD44845.1"/>
    <property type="molecule type" value="Genomic_DNA"/>
</dbReference>
<dbReference type="RefSeq" id="WP_176267140.1">
    <property type="nucleotide sequence ID" value="NZ_JABWGV010000002.1"/>
</dbReference>
<dbReference type="Proteomes" id="UP000561438">
    <property type="component" value="Unassembled WGS sequence"/>
</dbReference>
<dbReference type="AlphaFoldDB" id="A0A850H6N3"/>
<comment type="caution">
    <text evidence="2">The sequence shown here is derived from an EMBL/GenBank/DDBJ whole genome shotgun (WGS) entry which is preliminary data.</text>
</comment>
<evidence type="ECO:0000313" key="2">
    <source>
        <dbReference type="EMBL" id="NVD44845.1"/>
    </source>
</evidence>
<evidence type="ECO:0000313" key="3">
    <source>
        <dbReference type="Proteomes" id="UP000561438"/>
    </source>
</evidence>
<organism evidence="2 3">
    <name type="scientific">Qipengyuania atrilutea</name>
    <dbReference type="NCBI Taxonomy" id="2744473"/>
    <lineage>
        <taxon>Bacteria</taxon>
        <taxon>Pseudomonadati</taxon>
        <taxon>Pseudomonadota</taxon>
        <taxon>Alphaproteobacteria</taxon>
        <taxon>Sphingomonadales</taxon>
        <taxon>Erythrobacteraceae</taxon>
        <taxon>Qipengyuania</taxon>
    </lineage>
</organism>